<protein>
    <submittedName>
        <fullName evidence="4">Uncharacterized protein LOC106476665</fullName>
    </submittedName>
</protein>
<dbReference type="InterPro" id="IPR001507">
    <property type="entry name" value="ZP_dom"/>
</dbReference>
<keyword evidence="1" id="KW-1133">Transmembrane helix</keyword>
<feature type="domain" description="ZP" evidence="2">
    <location>
        <begin position="1"/>
        <end position="135"/>
    </location>
</feature>
<feature type="transmembrane region" description="Helical" evidence="1">
    <location>
        <begin position="196"/>
        <end position="214"/>
    </location>
</feature>
<name>A0ABM1C1V3_LIMPO</name>
<keyword evidence="1" id="KW-0472">Membrane</keyword>
<proteinExistence type="predicted"/>
<dbReference type="GeneID" id="106476665"/>
<evidence type="ECO:0000313" key="4">
    <source>
        <dbReference type="RefSeq" id="XP_013792759.2"/>
    </source>
</evidence>
<gene>
    <name evidence="4" type="primary">LOC106476665</name>
</gene>
<feature type="non-terminal residue" evidence="4">
    <location>
        <position position="1"/>
    </location>
</feature>
<evidence type="ECO:0000256" key="1">
    <source>
        <dbReference type="SAM" id="Phobius"/>
    </source>
</evidence>
<organism evidence="3 4">
    <name type="scientific">Limulus polyphemus</name>
    <name type="common">Atlantic horseshoe crab</name>
    <dbReference type="NCBI Taxonomy" id="6850"/>
    <lineage>
        <taxon>Eukaryota</taxon>
        <taxon>Metazoa</taxon>
        <taxon>Ecdysozoa</taxon>
        <taxon>Arthropoda</taxon>
        <taxon>Chelicerata</taxon>
        <taxon>Merostomata</taxon>
        <taxon>Xiphosura</taxon>
        <taxon>Limulidae</taxon>
        <taxon>Limulus</taxon>
    </lineage>
</organism>
<reference evidence="4" key="1">
    <citation type="submission" date="2025-08" db="UniProtKB">
        <authorList>
            <consortium name="RefSeq"/>
        </authorList>
    </citation>
    <scope>IDENTIFICATION</scope>
    <source>
        <tissue evidence="4">Muscle</tissue>
    </source>
</reference>
<dbReference type="Proteomes" id="UP000694941">
    <property type="component" value="Unplaced"/>
</dbReference>
<keyword evidence="3" id="KW-1185">Reference proteome</keyword>
<accession>A0ABM1C1V3</accession>
<dbReference type="PROSITE" id="PS51034">
    <property type="entry name" value="ZP_2"/>
    <property type="match status" value="1"/>
</dbReference>
<evidence type="ECO:0000259" key="2">
    <source>
        <dbReference type="PROSITE" id="PS51034"/>
    </source>
</evidence>
<evidence type="ECO:0000313" key="3">
    <source>
        <dbReference type="Proteomes" id="UP000694941"/>
    </source>
</evidence>
<dbReference type="RefSeq" id="XP_013792759.2">
    <property type="nucleotide sequence ID" value="XM_013937305.2"/>
</dbReference>
<keyword evidence="1" id="KW-0812">Transmembrane</keyword>
<sequence length="215" mass="24694">TIDRSTANYRQQTDVHSITDNRQIYSILQTTDRCTVYYLNNTCFLIFPGTYGLLTSYLKVTDTPHEQEEVIIMNGCSIDSYIFGNFYSPDGGNTLSAKFRAFKFPFSNYVLFVGTVNVCLKTCQRVICGQDQYGYGRRKREIPDELPPDPNKMFEVEMTAFLKVDYKRKPTNSHVKEGKLHLSYFPEHVSSRSPETSYLVTVLLFATVIVFLTGY</sequence>